<evidence type="ECO:0000313" key="1">
    <source>
        <dbReference type="EMBL" id="KAL0345088.1"/>
    </source>
</evidence>
<name>A0AAW2NNW0_SESRA</name>
<dbReference type="AlphaFoldDB" id="A0AAW2NNW0"/>
<comment type="caution">
    <text evidence="1">The sequence shown here is derived from an EMBL/GenBank/DDBJ whole genome shotgun (WGS) entry which is preliminary data.</text>
</comment>
<proteinExistence type="predicted"/>
<protein>
    <submittedName>
        <fullName evidence="1">Uncharacterized protein</fullName>
    </submittedName>
</protein>
<gene>
    <name evidence="1" type="ORF">Sradi_4340100</name>
</gene>
<reference evidence="1" key="1">
    <citation type="submission" date="2020-06" db="EMBL/GenBank/DDBJ databases">
        <authorList>
            <person name="Li T."/>
            <person name="Hu X."/>
            <person name="Zhang T."/>
            <person name="Song X."/>
            <person name="Zhang H."/>
            <person name="Dai N."/>
            <person name="Sheng W."/>
            <person name="Hou X."/>
            <person name="Wei L."/>
        </authorList>
    </citation>
    <scope>NUCLEOTIDE SEQUENCE</scope>
    <source>
        <strain evidence="1">G02</strain>
        <tissue evidence="1">Leaf</tissue>
    </source>
</reference>
<organism evidence="1">
    <name type="scientific">Sesamum radiatum</name>
    <name type="common">Black benniseed</name>
    <dbReference type="NCBI Taxonomy" id="300843"/>
    <lineage>
        <taxon>Eukaryota</taxon>
        <taxon>Viridiplantae</taxon>
        <taxon>Streptophyta</taxon>
        <taxon>Embryophyta</taxon>
        <taxon>Tracheophyta</taxon>
        <taxon>Spermatophyta</taxon>
        <taxon>Magnoliopsida</taxon>
        <taxon>eudicotyledons</taxon>
        <taxon>Gunneridae</taxon>
        <taxon>Pentapetalae</taxon>
        <taxon>asterids</taxon>
        <taxon>lamiids</taxon>
        <taxon>Lamiales</taxon>
        <taxon>Pedaliaceae</taxon>
        <taxon>Sesamum</taxon>
    </lineage>
</organism>
<reference evidence="1" key="2">
    <citation type="journal article" date="2024" name="Plant">
        <title>Genomic evolution and insights into agronomic trait innovations of Sesamum species.</title>
        <authorList>
            <person name="Miao H."/>
            <person name="Wang L."/>
            <person name="Qu L."/>
            <person name="Liu H."/>
            <person name="Sun Y."/>
            <person name="Le M."/>
            <person name="Wang Q."/>
            <person name="Wei S."/>
            <person name="Zheng Y."/>
            <person name="Lin W."/>
            <person name="Duan Y."/>
            <person name="Cao H."/>
            <person name="Xiong S."/>
            <person name="Wang X."/>
            <person name="Wei L."/>
            <person name="Li C."/>
            <person name="Ma Q."/>
            <person name="Ju M."/>
            <person name="Zhao R."/>
            <person name="Li G."/>
            <person name="Mu C."/>
            <person name="Tian Q."/>
            <person name="Mei H."/>
            <person name="Zhang T."/>
            <person name="Gao T."/>
            <person name="Zhang H."/>
        </authorList>
    </citation>
    <scope>NUCLEOTIDE SEQUENCE</scope>
    <source>
        <strain evidence="1">G02</strain>
    </source>
</reference>
<dbReference type="EMBL" id="JACGWJ010000019">
    <property type="protein sequence ID" value="KAL0345088.1"/>
    <property type="molecule type" value="Genomic_DNA"/>
</dbReference>
<sequence>MCLIGTYCRDDETVMVLGEFALQLGSAVDGLLLMGRIGEEALVMVVWAISFKLMFVGGGPLWNIAAAVGGVNAEEAMLRV</sequence>
<accession>A0AAW2NNW0</accession>